<accession>A0A6P2DEB3</accession>
<dbReference type="KEGG" id="gms:SOIL9_01290"/>
<organism evidence="2 3">
    <name type="scientific">Gemmata massiliana</name>
    <dbReference type="NCBI Taxonomy" id="1210884"/>
    <lineage>
        <taxon>Bacteria</taxon>
        <taxon>Pseudomonadati</taxon>
        <taxon>Planctomycetota</taxon>
        <taxon>Planctomycetia</taxon>
        <taxon>Gemmatales</taxon>
        <taxon>Gemmataceae</taxon>
        <taxon>Gemmata</taxon>
    </lineage>
</organism>
<feature type="region of interest" description="Disordered" evidence="1">
    <location>
        <begin position="75"/>
        <end position="98"/>
    </location>
</feature>
<gene>
    <name evidence="2" type="ORF">SOIL9_01290</name>
</gene>
<sequence length="98" mass="10688">MQHSRRSGCAPFEDRAPFAGGRAQCRVDVIEVVRAAGHCVPRKEIVRALKLAGKKHGPGTVAKALADLTASGELVNPKDKKGYRPAEWRRPQTPSLFD</sequence>
<dbReference type="EMBL" id="LR593886">
    <property type="protein sequence ID" value="VTR98873.1"/>
    <property type="molecule type" value="Genomic_DNA"/>
</dbReference>
<keyword evidence="3" id="KW-1185">Reference proteome</keyword>
<name>A0A6P2DEB3_9BACT</name>
<protein>
    <recommendedName>
        <fullName evidence="4">HTH gntR-type domain-containing protein</fullName>
    </recommendedName>
</protein>
<evidence type="ECO:0000313" key="2">
    <source>
        <dbReference type="EMBL" id="VTR98873.1"/>
    </source>
</evidence>
<feature type="compositionally biased region" description="Basic and acidic residues" evidence="1">
    <location>
        <begin position="76"/>
        <end position="90"/>
    </location>
</feature>
<dbReference type="Proteomes" id="UP000464178">
    <property type="component" value="Chromosome"/>
</dbReference>
<evidence type="ECO:0000256" key="1">
    <source>
        <dbReference type="SAM" id="MobiDB-lite"/>
    </source>
</evidence>
<evidence type="ECO:0008006" key="4">
    <source>
        <dbReference type="Google" id="ProtNLM"/>
    </source>
</evidence>
<evidence type="ECO:0000313" key="3">
    <source>
        <dbReference type="Proteomes" id="UP000464178"/>
    </source>
</evidence>
<proteinExistence type="predicted"/>
<reference evidence="2 3" key="1">
    <citation type="submission" date="2019-05" db="EMBL/GenBank/DDBJ databases">
        <authorList>
            <consortium name="Science for Life Laboratories"/>
        </authorList>
    </citation>
    <scope>NUCLEOTIDE SEQUENCE [LARGE SCALE GENOMIC DNA]</scope>
    <source>
        <strain evidence="2">Soil9</strain>
    </source>
</reference>
<dbReference type="AlphaFoldDB" id="A0A6P2DEB3"/>